<name>A0AAD5WF67_PARTN</name>
<proteinExistence type="predicted"/>
<comment type="caution">
    <text evidence="1">The sequence shown here is derived from an EMBL/GenBank/DDBJ whole genome shotgun (WGS) entry which is preliminary data.</text>
</comment>
<evidence type="ECO:0000313" key="1">
    <source>
        <dbReference type="EMBL" id="KAJ1368014.1"/>
    </source>
</evidence>
<gene>
    <name evidence="1" type="ORF">KIN20_029062</name>
</gene>
<evidence type="ECO:0000313" key="2">
    <source>
        <dbReference type="Proteomes" id="UP001196413"/>
    </source>
</evidence>
<dbReference type="AlphaFoldDB" id="A0AAD5WF67"/>
<dbReference type="EMBL" id="JAHQIW010006066">
    <property type="protein sequence ID" value="KAJ1368014.1"/>
    <property type="molecule type" value="Genomic_DNA"/>
</dbReference>
<reference evidence="1" key="1">
    <citation type="submission" date="2021-06" db="EMBL/GenBank/DDBJ databases">
        <title>Parelaphostrongylus tenuis whole genome reference sequence.</title>
        <authorList>
            <person name="Garwood T.J."/>
            <person name="Larsen P.A."/>
            <person name="Fountain-Jones N.M."/>
            <person name="Garbe J.R."/>
            <person name="Macchietto M.G."/>
            <person name="Kania S.A."/>
            <person name="Gerhold R.W."/>
            <person name="Richards J.E."/>
            <person name="Wolf T.M."/>
        </authorList>
    </citation>
    <scope>NUCLEOTIDE SEQUENCE</scope>
    <source>
        <strain evidence="1">MNPRO001-30</strain>
        <tissue evidence="1">Meninges</tissue>
    </source>
</reference>
<accession>A0AAD5WF67</accession>
<protein>
    <submittedName>
        <fullName evidence="1">Uncharacterized protein</fullName>
    </submittedName>
</protein>
<dbReference type="Proteomes" id="UP001196413">
    <property type="component" value="Unassembled WGS sequence"/>
</dbReference>
<sequence length="69" mass="7918">MKGPKTRRCESGLDYTKDSEENSKILLKEKYEMLRWTDTVEINTPNLLIPAQIANYVESLPFCKLAVSP</sequence>
<organism evidence="1 2">
    <name type="scientific">Parelaphostrongylus tenuis</name>
    <name type="common">Meningeal worm</name>
    <dbReference type="NCBI Taxonomy" id="148309"/>
    <lineage>
        <taxon>Eukaryota</taxon>
        <taxon>Metazoa</taxon>
        <taxon>Ecdysozoa</taxon>
        <taxon>Nematoda</taxon>
        <taxon>Chromadorea</taxon>
        <taxon>Rhabditida</taxon>
        <taxon>Rhabditina</taxon>
        <taxon>Rhabditomorpha</taxon>
        <taxon>Strongyloidea</taxon>
        <taxon>Metastrongylidae</taxon>
        <taxon>Parelaphostrongylus</taxon>
    </lineage>
</organism>
<keyword evidence="2" id="KW-1185">Reference proteome</keyword>